<keyword evidence="11" id="KW-0966">Cell projection</keyword>
<keyword evidence="4 9" id="KW-0812">Transmembrane</keyword>
<evidence type="ECO:0000256" key="2">
    <source>
        <dbReference type="ARBA" id="ARBA00008914"/>
    </source>
</evidence>
<keyword evidence="11" id="KW-0969">Cilium</keyword>
<evidence type="ECO:0000256" key="1">
    <source>
        <dbReference type="ARBA" id="ARBA00004162"/>
    </source>
</evidence>
<protein>
    <submittedName>
        <fullName evidence="11">Flagellar motor protein MotB</fullName>
    </submittedName>
</protein>
<evidence type="ECO:0000256" key="3">
    <source>
        <dbReference type="ARBA" id="ARBA00022475"/>
    </source>
</evidence>
<dbReference type="PANTHER" id="PTHR30329:SF21">
    <property type="entry name" value="LIPOPROTEIN YIAD-RELATED"/>
    <property type="match status" value="1"/>
</dbReference>
<comment type="similarity">
    <text evidence="2">Belongs to the MotB family.</text>
</comment>
<dbReference type="RefSeq" id="WP_161746227.1">
    <property type="nucleotide sequence ID" value="NZ_JAAAMV010000025.1"/>
</dbReference>
<comment type="caution">
    <text evidence="11">The sequence shown here is derived from an EMBL/GenBank/DDBJ whole genome shotgun (WGS) entry which is preliminary data.</text>
</comment>
<keyword evidence="11" id="KW-0282">Flagellum</keyword>
<evidence type="ECO:0000256" key="8">
    <source>
        <dbReference type="SAM" id="MobiDB-lite"/>
    </source>
</evidence>
<feature type="domain" description="OmpA-like" evidence="10">
    <location>
        <begin position="134"/>
        <end position="256"/>
    </location>
</feature>
<feature type="region of interest" description="Disordered" evidence="8">
    <location>
        <begin position="264"/>
        <end position="293"/>
    </location>
</feature>
<gene>
    <name evidence="11" type="primary">motB</name>
    <name evidence="11" type="ORF">GT019_25335</name>
</gene>
<dbReference type="InterPro" id="IPR006665">
    <property type="entry name" value="OmpA-like"/>
</dbReference>
<dbReference type="Pfam" id="PF00691">
    <property type="entry name" value="OmpA"/>
    <property type="match status" value="1"/>
</dbReference>
<dbReference type="PROSITE" id="PS51123">
    <property type="entry name" value="OMPA_2"/>
    <property type="match status" value="1"/>
</dbReference>
<feature type="transmembrane region" description="Helical" evidence="9">
    <location>
        <begin position="20"/>
        <end position="40"/>
    </location>
</feature>
<feature type="compositionally biased region" description="Basic and acidic residues" evidence="8">
    <location>
        <begin position="81"/>
        <end position="106"/>
    </location>
</feature>
<evidence type="ECO:0000256" key="9">
    <source>
        <dbReference type="SAM" id="Phobius"/>
    </source>
</evidence>
<dbReference type="CDD" id="cd07185">
    <property type="entry name" value="OmpA_C-like"/>
    <property type="match status" value="1"/>
</dbReference>
<evidence type="ECO:0000256" key="7">
    <source>
        <dbReference type="PROSITE-ProRule" id="PRU00473"/>
    </source>
</evidence>
<evidence type="ECO:0000256" key="5">
    <source>
        <dbReference type="ARBA" id="ARBA00022989"/>
    </source>
</evidence>
<reference evidence="11 12" key="1">
    <citation type="submission" date="2020-01" db="EMBL/GenBank/DDBJ databases">
        <title>Paenibacillus soybeanensis sp. nov. isolated from the nodules of soybean (Glycine max(L.) Merr).</title>
        <authorList>
            <person name="Wang H."/>
        </authorList>
    </citation>
    <scope>NUCLEOTIDE SEQUENCE [LARGE SCALE GENOMIC DNA]</scope>
    <source>
        <strain evidence="11 12">T1</strain>
    </source>
</reference>
<accession>A0ABW9XWZ2</accession>
<dbReference type="Pfam" id="PF13677">
    <property type="entry name" value="MotB_plug"/>
    <property type="match status" value="1"/>
</dbReference>
<organism evidence="11 12">
    <name type="scientific">Paenibacillus glycinis</name>
    <dbReference type="NCBI Taxonomy" id="2697035"/>
    <lineage>
        <taxon>Bacteria</taxon>
        <taxon>Bacillati</taxon>
        <taxon>Bacillota</taxon>
        <taxon>Bacilli</taxon>
        <taxon>Bacillales</taxon>
        <taxon>Paenibacillaceae</taxon>
        <taxon>Paenibacillus</taxon>
    </lineage>
</organism>
<dbReference type="InterPro" id="IPR036737">
    <property type="entry name" value="OmpA-like_sf"/>
</dbReference>
<sequence length="293" mass="32635">MSKKHKKEHHEEHADETWLIPYADLLTLLLALFIVLYAMSSTDSKKFQDMSKAFNIAFSSGIGVLEQSSVISQANQFESTQDPKRHEDTKDMSEEERQALQQKEQQDLEKLKQQVDKYIQSNGLTTQLDTKLNQSQLTITISDSSLFAPGSAKVKPESRKLAIEISNMLTKYSDYEVVVSGHTDNVPINNDEFESNWELSSMRAIRFMNIVLENKQLNPRNFSNIGYGEYRPIASNDTADGRSKNRRVEVSIIRKYADAAKSVSVSTASTADAKTPAAGAATKSGTTANAATK</sequence>
<evidence type="ECO:0000259" key="10">
    <source>
        <dbReference type="PROSITE" id="PS51123"/>
    </source>
</evidence>
<dbReference type="NCBIfam" id="NF005831">
    <property type="entry name" value="PRK07734.1"/>
    <property type="match status" value="1"/>
</dbReference>
<name>A0ABW9XWZ2_9BACL</name>
<dbReference type="PANTHER" id="PTHR30329">
    <property type="entry name" value="STATOR ELEMENT OF FLAGELLAR MOTOR COMPLEX"/>
    <property type="match status" value="1"/>
</dbReference>
<keyword evidence="3" id="KW-1003">Cell membrane</keyword>
<evidence type="ECO:0000256" key="4">
    <source>
        <dbReference type="ARBA" id="ARBA00022692"/>
    </source>
</evidence>
<dbReference type="InterPro" id="IPR025713">
    <property type="entry name" value="MotB-like_N_dom"/>
</dbReference>
<comment type="subcellular location">
    <subcellularLocation>
        <location evidence="1">Cell membrane</location>
        <topology evidence="1">Single-pass membrane protein</topology>
    </subcellularLocation>
</comment>
<dbReference type="Proteomes" id="UP000665561">
    <property type="component" value="Unassembled WGS sequence"/>
</dbReference>
<dbReference type="EMBL" id="JAAAMV010000025">
    <property type="protein sequence ID" value="NBD27211.1"/>
    <property type="molecule type" value="Genomic_DNA"/>
</dbReference>
<keyword evidence="5 9" id="KW-1133">Transmembrane helix</keyword>
<feature type="region of interest" description="Disordered" evidence="8">
    <location>
        <begin position="74"/>
        <end position="106"/>
    </location>
</feature>
<dbReference type="Gene3D" id="3.30.1330.60">
    <property type="entry name" value="OmpA-like domain"/>
    <property type="match status" value="1"/>
</dbReference>
<dbReference type="InterPro" id="IPR050330">
    <property type="entry name" value="Bact_OuterMem_StrucFunc"/>
</dbReference>
<proteinExistence type="inferred from homology"/>
<keyword evidence="12" id="KW-1185">Reference proteome</keyword>
<dbReference type="SUPFAM" id="SSF103088">
    <property type="entry name" value="OmpA-like"/>
    <property type="match status" value="1"/>
</dbReference>
<keyword evidence="6 7" id="KW-0472">Membrane</keyword>
<evidence type="ECO:0000313" key="12">
    <source>
        <dbReference type="Proteomes" id="UP000665561"/>
    </source>
</evidence>
<evidence type="ECO:0000313" key="11">
    <source>
        <dbReference type="EMBL" id="NBD27211.1"/>
    </source>
</evidence>
<evidence type="ECO:0000256" key="6">
    <source>
        <dbReference type="ARBA" id="ARBA00023136"/>
    </source>
</evidence>